<keyword evidence="8" id="KW-1185">Reference proteome</keyword>
<reference evidence="7" key="1">
    <citation type="submission" date="2020-08" db="EMBL/GenBank/DDBJ databases">
        <title>Genome public.</title>
        <authorList>
            <person name="Liu C."/>
            <person name="Sun Q."/>
        </authorList>
    </citation>
    <scope>NUCLEOTIDE SEQUENCE</scope>
    <source>
        <strain evidence="7">NSJ-31</strain>
    </source>
</reference>
<evidence type="ECO:0000313" key="7">
    <source>
        <dbReference type="EMBL" id="MBC8547355.1"/>
    </source>
</evidence>
<dbReference type="AlphaFoldDB" id="A0A926I5D6"/>
<sequence length="228" mass="25251">MMIAYLLVSALALSLCFYFFSLYRNRQRIRVLSKAITSLLFVAIAVAACWVADADRHYFIYLLIALALCTFGDVFLEISKTDELGINYFIYALISFFSANVAFLILFCSIAGVFPLDFFVSAAVLALLALGARLLRIDFLNMHSYVTAYALTAIFMFVKSLSLLYGAGAHLMRNQLVALGGGLFFLSNLLYAFYLFLPRARNRAMEGVGAAVYYTGQTLIALSVLFAG</sequence>
<gene>
    <name evidence="7" type="ORF">H8711_10505</name>
</gene>
<feature type="transmembrane region" description="Helical" evidence="6">
    <location>
        <begin position="88"/>
        <end position="112"/>
    </location>
</feature>
<feature type="transmembrane region" description="Helical" evidence="6">
    <location>
        <begin position="118"/>
        <end position="135"/>
    </location>
</feature>
<comment type="similarity">
    <text evidence="2">Belongs to the TMEM86 family.</text>
</comment>
<evidence type="ECO:0000256" key="4">
    <source>
        <dbReference type="ARBA" id="ARBA00022989"/>
    </source>
</evidence>
<evidence type="ECO:0000256" key="2">
    <source>
        <dbReference type="ARBA" id="ARBA00007375"/>
    </source>
</evidence>
<dbReference type="RefSeq" id="WP_249283400.1">
    <property type="nucleotide sequence ID" value="NZ_JACRST010000018.1"/>
</dbReference>
<feature type="transmembrane region" description="Helical" evidence="6">
    <location>
        <begin position="35"/>
        <end position="52"/>
    </location>
</feature>
<comment type="caution">
    <text evidence="7">The sequence shown here is derived from an EMBL/GenBank/DDBJ whole genome shotgun (WGS) entry which is preliminary data.</text>
</comment>
<keyword evidence="3 6" id="KW-0812">Transmembrane</keyword>
<comment type="subcellular location">
    <subcellularLocation>
        <location evidence="1">Membrane</location>
        <topology evidence="1">Multi-pass membrane protein</topology>
    </subcellularLocation>
</comment>
<dbReference type="GO" id="GO:0016020">
    <property type="term" value="C:membrane"/>
    <property type="evidence" value="ECO:0007669"/>
    <property type="project" value="UniProtKB-SubCell"/>
</dbReference>
<dbReference type="InterPro" id="IPR012506">
    <property type="entry name" value="TMEM86B-like"/>
</dbReference>
<proteinExistence type="inferred from homology"/>
<accession>A0A926I5D6</accession>
<evidence type="ECO:0000256" key="6">
    <source>
        <dbReference type="SAM" id="Phobius"/>
    </source>
</evidence>
<name>A0A926I5D6_9FIRM</name>
<feature type="transmembrane region" description="Helical" evidence="6">
    <location>
        <begin position="177"/>
        <end position="196"/>
    </location>
</feature>
<organism evidence="7 8">
    <name type="scientific">Ligaoa zhengdingensis</name>
    <dbReference type="NCBI Taxonomy" id="2763658"/>
    <lineage>
        <taxon>Bacteria</taxon>
        <taxon>Bacillati</taxon>
        <taxon>Bacillota</taxon>
        <taxon>Clostridia</taxon>
        <taxon>Eubacteriales</taxon>
        <taxon>Oscillospiraceae</taxon>
        <taxon>Ligaoa</taxon>
    </lineage>
</organism>
<dbReference type="Pfam" id="PF07947">
    <property type="entry name" value="YhhN"/>
    <property type="match status" value="1"/>
</dbReference>
<evidence type="ECO:0008006" key="9">
    <source>
        <dbReference type="Google" id="ProtNLM"/>
    </source>
</evidence>
<keyword evidence="4 6" id="KW-1133">Transmembrane helix</keyword>
<evidence type="ECO:0000256" key="1">
    <source>
        <dbReference type="ARBA" id="ARBA00004141"/>
    </source>
</evidence>
<evidence type="ECO:0000256" key="3">
    <source>
        <dbReference type="ARBA" id="ARBA00022692"/>
    </source>
</evidence>
<evidence type="ECO:0000313" key="8">
    <source>
        <dbReference type="Proteomes" id="UP000653127"/>
    </source>
</evidence>
<feature type="transmembrane region" description="Helical" evidence="6">
    <location>
        <begin position="147"/>
        <end position="165"/>
    </location>
</feature>
<evidence type="ECO:0000256" key="5">
    <source>
        <dbReference type="ARBA" id="ARBA00023136"/>
    </source>
</evidence>
<dbReference type="EMBL" id="JACRST010000018">
    <property type="protein sequence ID" value="MBC8547355.1"/>
    <property type="molecule type" value="Genomic_DNA"/>
</dbReference>
<keyword evidence="5 6" id="KW-0472">Membrane</keyword>
<feature type="transmembrane region" description="Helical" evidence="6">
    <location>
        <begin position="6"/>
        <end position="23"/>
    </location>
</feature>
<feature type="transmembrane region" description="Helical" evidence="6">
    <location>
        <begin position="58"/>
        <end position="76"/>
    </location>
</feature>
<protein>
    <recommendedName>
        <fullName evidence="9">YhhN-like protein</fullName>
    </recommendedName>
</protein>
<dbReference type="Proteomes" id="UP000653127">
    <property type="component" value="Unassembled WGS sequence"/>
</dbReference>
<feature type="transmembrane region" description="Helical" evidence="6">
    <location>
        <begin position="208"/>
        <end position="227"/>
    </location>
</feature>